<reference evidence="1 2" key="1">
    <citation type="submission" date="2018-08" db="EMBL/GenBank/DDBJ databases">
        <title>Genome and evolution of the arbuscular mycorrhizal fungus Diversispora epigaea (formerly Glomus versiforme) and its bacterial endosymbionts.</title>
        <authorList>
            <person name="Sun X."/>
            <person name="Fei Z."/>
            <person name="Harrison M."/>
        </authorList>
    </citation>
    <scope>NUCLEOTIDE SEQUENCE [LARGE SCALE GENOMIC DNA]</scope>
    <source>
        <strain evidence="1 2">IT104</strain>
    </source>
</reference>
<organism evidence="1 2">
    <name type="scientific">Diversispora epigaea</name>
    <dbReference type="NCBI Taxonomy" id="1348612"/>
    <lineage>
        <taxon>Eukaryota</taxon>
        <taxon>Fungi</taxon>
        <taxon>Fungi incertae sedis</taxon>
        <taxon>Mucoromycota</taxon>
        <taxon>Glomeromycotina</taxon>
        <taxon>Glomeromycetes</taxon>
        <taxon>Diversisporales</taxon>
        <taxon>Diversisporaceae</taxon>
        <taxon>Diversispora</taxon>
    </lineage>
</organism>
<keyword evidence="2" id="KW-1185">Reference proteome</keyword>
<dbReference type="AlphaFoldDB" id="A0A397JMT9"/>
<protein>
    <submittedName>
        <fullName evidence="1">Uncharacterized protein</fullName>
    </submittedName>
</protein>
<dbReference type="EMBL" id="PQFF01000035">
    <property type="protein sequence ID" value="RHZ87296.1"/>
    <property type="molecule type" value="Genomic_DNA"/>
</dbReference>
<name>A0A397JMT9_9GLOM</name>
<dbReference type="Proteomes" id="UP000266861">
    <property type="component" value="Unassembled WGS sequence"/>
</dbReference>
<accession>A0A397JMT9</accession>
<evidence type="ECO:0000313" key="2">
    <source>
        <dbReference type="Proteomes" id="UP000266861"/>
    </source>
</evidence>
<comment type="caution">
    <text evidence="1">The sequence shown here is derived from an EMBL/GenBank/DDBJ whole genome shotgun (WGS) entry which is preliminary data.</text>
</comment>
<proteinExistence type="predicted"/>
<gene>
    <name evidence="1" type="ORF">Glove_37g69</name>
</gene>
<evidence type="ECO:0000313" key="1">
    <source>
        <dbReference type="EMBL" id="RHZ87296.1"/>
    </source>
</evidence>
<sequence>MSKNSNARNSVLGGDLLNRIDKSRILCTILELKRVMTILDHAEGDSKRKMEDETGHPAQHNTNLLANQIFSIVIGFLVTCAAQATIVKESSLGCCYLRSFLARCTSEGCRFSLDSWDGLCNKKKRKEKLWE</sequence>